<name>A0A2Z6RZR7_9GLOM</name>
<organism evidence="1 3">
    <name type="scientific">Rhizophagus clarus</name>
    <dbReference type="NCBI Taxonomy" id="94130"/>
    <lineage>
        <taxon>Eukaryota</taxon>
        <taxon>Fungi</taxon>
        <taxon>Fungi incertae sedis</taxon>
        <taxon>Mucoromycota</taxon>
        <taxon>Glomeromycotina</taxon>
        <taxon>Glomeromycetes</taxon>
        <taxon>Glomerales</taxon>
        <taxon>Glomeraceae</taxon>
        <taxon>Rhizophagus</taxon>
    </lineage>
</organism>
<evidence type="ECO:0000313" key="3">
    <source>
        <dbReference type="Proteomes" id="UP000247702"/>
    </source>
</evidence>
<gene>
    <name evidence="2" type="ORF">RCL2_000075900</name>
    <name evidence="1" type="ORF">RclHR1_00460018</name>
</gene>
<protein>
    <submittedName>
        <fullName evidence="1">Uncharacterized protein</fullName>
    </submittedName>
</protein>
<dbReference type="OrthoDB" id="2427981at2759"/>
<dbReference type="EMBL" id="BEXD01003826">
    <property type="protein sequence ID" value="GBC02380.1"/>
    <property type="molecule type" value="Genomic_DNA"/>
</dbReference>
<dbReference type="EMBL" id="BLAL01000005">
    <property type="protein sequence ID" value="GES73216.1"/>
    <property type="molecule type" value="Genomic_DNA"/>
</dbReference>
<dbReference type="AlphaFoldDB" id="A0A2Z6RZR7"/>
<sequence length="242" mass="28613">MHRLFSHSLAPNKTYLPTSHRLTFPYTSSVIKASTAKDMFQVSDQLDEFLEKCVYKEKRITFKLLREIEKKNFLNEIEKKEKDHKIEIANKDKELAIKIGRLNLNYLRLKGAIHLKGVFEQWELFHLSSFEGNRETKWTKYLSEHKVVLDIFRNYWSQPSKIDISHVVTEIKCFHKWLSERIHDAHVVGDYVEWHQDTLTPVRNKISKYICKDLNIEYRIVGEEIETTTGEVTQTNTITGDV</sequence>
<comment type="caution">
    <text evidence="1">The sequence shown here is derived from an EMBL/GenBank/DDBJ whole genome shotgun (WGS) entry which is preliminary data.</text>
</comment>
<evidence type="ECO:0000313" key="1">
    <source>
        <dbReference type="EMBL" id="GBC02380.1"/>
    </source>
</evidence>
<evidence type="ECO:0000313" key="2">
    <source>
        <dbReference type="EMBL" id="GES73216.1"/>
    </source>
</evidence>
<reference evidence="2" key="2">
    <citation type="submission" date="2019-10" db="EMBL/GenBank/DDBJ databases">
        <title>Conservation and host-specific expression of non-tandemly repeated heterogenous ribosome RNA gene in arbuscular mycorrhizal fungi.</title>
        <authorList>
            <person name="Maeda T."/>
            <person name="Kobayashi Y."/>
            <person name="Nakagawa T."/>
            <person name="Ezawa T."/>
            <person name="Yamaguchi K."/>
            <person name="Bino T."/>
            <person name="Nishimoto Y."/>
            <person name="Shigenobu S."/>
            <person name="Kawaguchi M."/>
        </authorList>
    </citation>
    <scope>NUCLEOTIDE SEQUENCE</scope>
    <source>
        <strain evidence="2">HR1</strain>
    </source>
</reference>
<keyword evidence="3" id="KW-1185">Reference proteome</keyword>
<dbReference type="Proteomes" id="UP000247702">
    <property type="component" value="Unassembled WGS sequence"/>
</dbReference>
<accession>A0A2Z6RZR7</accession>
<dbReference type="Proteomes" id="UP000615446">
    <property type="component" value="Unassembled WGS sequence"/>
</dbReference>
<reference evidence="1 3" key="1">
    <citation type="submission" date="2017-11" db="EMBL/GenBank/DDBJ databases">
        <title>The genome of Rhizophagus clarus HR1 reveals common genetic basis of auxotrophy among arbuscular mycorrhizal fungi.</title>
        <authorList>
            <person name="Kobayashi Y."/>
        </authorList>
    </citation>
    <scope>NUCLEOTIDE SEQUENCE [LARGE SCALE GENOMIC DNA]</scope>
    <source>
        <strain evidence="1 3">HR1</strain>
    </source>
</reference>
<proteinExistence type="predicted"/>